<evidence type="ECO:0000313" key="3">
    <source>
        <dbReference type="Proteomes" id="UP001204851"/>
    </source>
</evidence>
<dbReference type="PANTHER" id="PTHR43157">
    <property type="entry name" value="PHOSPHATIDYLINOSITOL-GLYCAN BIOSYNTHESIS CLASS F PROTEIN-RELATED"/>
    <property type="match status" value="1"/>
</dbReference>
<dbReference type="Proteomes" id="UP001204851">
    <property type="component" value="Unassembled WGS sequence"/>
</dbReference>
<sequence length="283" mass="30253">MPDSLPLAGQVALVTGANTGIGRVIARELARQGARVFLACRSAERTAEVQAEIDALPGARSATWLPLELGDFASVGDCAQRFLDLGLPLHLLVNNAGLAGARGLTRSGFEMAFGVNHMGHFLLTQRLLPALQLGGPARIVTLSSRAHRRVDGIPFAQLRQPTRTATGIAEYGVSKLANLLFSAELARRLVGTGISTYAVHPGVVASDIWRTLPAPLRPLFHWLRRMVTVEEGARTPLLCATAPALAGQSGLYWSDGAPAQPSPAGRDEALARTLWQHSEDWTH</sequence>
<dbReference type="InterPro" id="IPR036291">
    <property type="entry name" value="NAD(P)-bd_dom_sf"/>
</dbReference>
<dbReference type="Pfam" id="PF00106">
    <property type="entry name" value="adh_short"/>
    <property type="match status" value="1"/>
</dbReference>
<dbReference type="InterPro" id="IPR002347">
    <property type="entry name" value="SDR_fam"/>
</dbReference>
<organism evidence="2 3">
    <name type="scientific">Ideonella oryzae</name>
    <dbReference type="NCBI Taxonomy" id="2937441"/>
    <lineage>
        <taxon>Bacteria</taxon>
        <taxon>Pseudomonadati</taxon>
        <taxon>Pseudomonadota</taxon>
        <taxon>Betaproteobacteria</taxon>
        <taxon>Burkholderiales</taxon>
        <taxon>Sphaerotilaceae</taxon>
        <taxon>Ideonella</taxon>
    </lineage>
</organism>
<reference evidence="2 3" key="1">
    <citation type="submission" date="2022-06" db="EMBL/GenBank/DDBJ databases">
        <title>Ideonella sp. NS12-5 Genome sequencing and assembly.</title>
        <authorList>
            <person name="Jung Y."/>
        </authorList>
    </citation>
    <scope>NUCLEOTIDE SEQUENCE [LARGE SCALE GENOMIC DNA]</scope>
    <source>
        <strain evidence="2 3">NS12-5</strain>
    </source>
</reference>
<comment type="caution">
    <text evidence="2">The sequence shown here is derived from an EMBL/GenBank/DDBJ whole genome shotgun (WGS) entry which is preliminary data.</text>
</comment>
<protein>
    <submittedName>
        <fullName evidence="2">SDR family oxidoreductase</fullName>
    </submittedName>
</protein>
<dbReference type="Gene3D" id="3.40.50.720">
    <property type="entry name" value="NAD(P)-binding Rossmann-like Domain"/>
    <property type="match status" value="1"/>
</dbReference>
<dbReference type="CDD" id="cd05327">
    <property type="entry name" value="retinol-DH_like_SDR_c_like"/>
    <property type="match status" value="1"/>
</dbReference>
<gene>
    <name evidence="2" type="ORF">M0L44_15830</name>
</gene>
<evidence type="ECO:0000256" key="1">
    <source>
        <dbReference type="ARBA" id="ARBA00023002"/>
    </source>
</evidence>
<evidence type="ECO:0000313" key="2">
    <source>
        <dbReference type="EMBL" id="MCO5978169.1"/>
    </source>
</evidence>
<keyword evidence="1" id="KW-0560">Oxidoreductase</keyword>
<dbReference type="EMBL" id="JAMXMC010000009">
    <property type="protein sequence ID" value="MCO5978169.1"/>
    <property type="molecule type" value="Genomic_DNA"/>
</dbReference>
<accession>A0ABT1BQI2</accession>
<dbReference type="SUPFAM" id="SSF51735">
    <property type="entry name" value="NAD(P)-binding Rossmann-fold domains"/>
    <property type="match status" value="1"/>
</dbReference>
<name>A0ABT1BQI2_9BURK</name>
<proteinExistence type="predicted"/>
<dbReference type="PANTHER" id="PTHR43157:SF31">
    <property type="entry name" value="PHOSPHATIDYLINOSITOL-GLYCAN BIOSYNTHESIS CLASS F PROTEIN"/>
    <property type="match status" value="1"/>
</dbReference>
<dbReference type="RefSeq" id="WP_252770780.1">
    <property type="nucleotide sequence ID" value="NZ_JAMXMC010000009.1"/>
</dbReference>
<keyword evidence="3" id="KW-1185">Reference proteome</keyword>
<dbReference type="PRINTS" id="PR00081">
    <property type="entry name" value="GDHRDH"/>
</dbReference>